<evidence type="ECO:0000313" key="2">
    <source>
        <dbReference type="EMBL" id="GAA0715790.1"/>
    </source>
</evidence>
<proteinExistence type="predicted"/>
<keyword evidence="1" id="KW-0472">Membrane</keyword>
<accession>A0ABP3TQG1</accession>
<gene>
    <name evidence="2" type="ORF">GCM10009430_10680</name>
</gene>
<keyword evidence="1" id="KW-1133">Transmembrane helix</keyword>
<dbReference type="EMBL" id="BAAAGE010000001">
    <property type="protein sequence ID" value="GAA0715790.1"/>
    <property type="molecule type" value="Genomic_DNA"/>
</dbReference>
<keyword evidence="3" id="KW-1185">Reference proteome</keyword>
<sequence length="237" mass="27456">MYFLHSLQLDIGKSGFIFIFLIAFIVVIVISQIYSKKNKMLRKLKEHAFKRIQLCKEGEYIKIKGEAFPIDEALLSPLSQRKCVYYKIQIEEKRSNGKSSSWRTIIKEEKFQNFIIESNGDKAIVMAEIPKSHKTTYLNQDAEFTSGTWKDAPEFLEKYLHTHGRKSTGFLGFNKSLRYKEGIIEIGEKITVLGIGNWKESDHNFDRYSSKSLYISGNQEEKLIITDLVKALNPKNK</sequence>
<reference evidence="3" key="1">
    <citation type="journal article" date="2019" name="Int. J. Syst. Evol. Microbiol.">
        <title>The Global Catalogue of Microorganisms (GCM) 10K type strain sequencing project: providing services to taxonomists for standard genome sequencing and annotation.</title>
        <authorList>
            <consortium name="The Broad Institute Genomics Platform"/>
            <consortium name="The Broad Institute Genome Sequencing Center for Infectious Disease"/>
            <person name="Wu L."/>
            <person name="Ma J."/>
        </authorList>
    </citation>
    <scope>NUCLEOTIDE SEQUENCE [LARGE SCALE GENOMIC DNA]</scope>
    <source>
        <strain evidence="3">JCM 15974</strain>
    </source>
</reference>
<comment type="caution">
    <text evidence="2">The sequence shown here is derived from an EMBL/GenBank/DDBJ whole genome shotgun (WGS) entry which is preliminary data.</text>
</comment>
<protein>
    <recommendedName>
        <fullName evidence="4">RING-type E3 ubiquitin transferase</fullName>
    </recommendedName>
</protein>
<name>A0ABP3TQG1_9FLAO</name>
<dbReference type="Proteomes" id="UP001501758">
    <property type="component" value="Unassembled WGS sequence"/>
</dbReference>
<evidence type="ECO:0008006" key="4">
    <source>
        <dbReference type="Google" id="ProtNLM"/>
    </source>
</evidence>
<evidence type="ECO:0000256" key="1">
    <source>
        <dbReference type="SAM" id="Phobius"/>
    </source>
</evidence>
<keyword evidence="1" id="KW-0812">Transmembrane</keyword>
<organism evidence="2 3">
    <name type="scientific">Aquimarina litoralis</name>
    <dbReference type="NCBI Taxonomy" id="584605"/>
    <lineage>
        <taxon>Bacteria</taxon>
        <taxon>Pseudomonadati</taxon>
        <taxon>Bacteroidota</taxon>
        <taxon>Flavobacteriia</taxon>
        <taxon>Flavobacteriales</taxon>
        <taxon>Flavobacteriaceae</taxon>
        <taxon>Aquimarina</taxon>
    </lineage>
</organism>
<feature type="transmembrane region" description="Helical" evidence="1">
    <location>
        <begin position="15"/>
        <end position="35"/>
    </location>
</feature>
<evidence type="ECO:0000313" key="3">
    <source>
        <dbReference type="Proteomes" id="UP001501758"/>
    </source>
</evidence>